<gene>
    <name evidence="1" type="ORF">WA1_07330</name>
</gene>
<protein>
    <recommendedName>
        <fullName evidence="3">N-acetyltransferase domain-containing protein</fullName>
    </recommendedName>
</protein>
<proteinExistence type="predicted"/>
<accession>A0A139WT72</accession>
<name>A0A139WT72_9CYAN</name>
<dbReference type="Proteomes" id="UP000076925">
    <property type="component" value="Unassembled WGS sequence"/>
</dbReference>
<evidence type="ECO:0000313" key="1">
    <source>
        <dbReference type="EMBL" id="KYC35621.1"/>
    </source>
</evidence>
<dbReference type="STRING" id="128403.WA1_07330"/>
<sequence>MTRNQFSYVNYADRRVISNLLYWQDKIQNYLMEFYSRDRRNPLGTTFGDCISKSFELLDYARDNPTMFRGVVSDNMLQAGAIIEYRIGEIYLYDERQQYVLIDILCSAPWNCLPQPIAETRKGAAPWLIADIIEEITSGSSNISGIFKVAAIPRAIESYESIGFEENPDGSREMILTEEKALQFLEEYKLRWRQGDDPRRSKCLD</sequence>
<keyword evidence="2" id="KW-1185">Reference proteome</keyword>
<evidence type="ECO:0000313" key="2">
    <source>
        <dbReference type="Proteomes" id="UP000076925"/>
    </source>
</evidence>
<comment type="caution">
    <text evidence="1">The sequence shown here is derived from an EMBL/GenBank/DDBJ whole genome shotgun (WGS) entry which is preliminary data.</text>
</comment>
<dbReference type="RefSeq" id="WP_017747915.1">
    <property type="nucleotide sequence ID" value="NZ_KQ976354.1"/>
</dbReference>
<organism evidence="1 2">
    <name type="scientific">Scytonema hofmannii PCC 7110</name>
    <dbReference type="NCBI Taxonomy" id="128403"/>
    <lineage>
        <taxon>Bacteria</taxon>
        <taxon>Bacillati</taxon>
        <taxon>Cyanobacteriota</taxon>
        <taxon>Cyanophyceae</taxon>
        <taxon>Nostocales</taxon>
        <taxon>Scytonemataceae</taxon>
        <taxon>Scytonema</taxon>
    </lineage>
</organism>
<evidence type="ECO:0008006" key="3">
    <source>
        <dbReference type="Google" id="ProtNLM"/>
    </source>
</evidence>
<reference evidence="1 2" key="1">
    <citation type="journal article" date="2013" name="Genome Biol. Evol.">
        <title>Genomes of Stigonematalean cyanobacteria (subsection V) and the evolution of oxygenic photosynthesis from prokaryotes to plastids.</title>
        <authorList>
            <person name="Dagan T."/>
            <person name="Roettger M."/>
            <person name="Stucken K."/>
            <person name="Landan G."/>
            <person name="Koch R."/>
            <person name="Major P."/>
            <person name="Gould S.B."/>
            <person name="Goremykin V.V."/>
            <person name="Rippka R."/>
            <person name="Tandeau de Marsac N."/>
            <person name="Gugger M."/>
            <person name="Lockhart P.J."/>
            <person name="Allen J.F."/>
            <person name="Brune I."/>
            <person name="Maus I."/>
            <person name="Puhler A."/>
            <person name="Martin W.F."/>
        </authorList>
    </citation>
    <scope>NUCLEOTIDE SEQUENCE [LARGE SCALE GENOMIC DNA]</scope>
    <source>
        <strain evidence="1 2">PCC 7110</strain>
    </source>
</reference>
<dbReference type="OrthoDB" id="509440at2"/>
<dbReference type="AlphaFoldDB" id="A0A139WT72"/>
<dbReference type="EMBL" id="ANNX02000051">
    <property type="protein sequence ID" value="KYC35621.1"/>
    <property type="molecule type" value="Genomic_DNA"/>
</dbReference>